<dbReference type="AlphaFoldDB" id="A0AAD4GS38"/>
<dbReference type="InterPro" id="IPR036318">
    <property type="entry name" value="FAD-bd_PCMH-like_sf"/>
</dbReference>
<dbReference type="Proteomes" id="UP001194746">
    <property type="component" value="Unassembled WGS sequence"/>
</dbReference>
<dbReference type="PROSITE" id="PS51387">
    <property type="entry name" value="FAD_PCMH"/>
    <property type="match status" value="1"/>
</dbReference>
<organism evidence="5 6">
    <name type="scientific">Aspergillus nanangensis</name>
    <dbReference type="NCBI Taxonomy" id="2582783"/>
    <lineage>
        <taxon>Eukaryota</taxon>
        <taxon>Fungi</taxon>
        <taxon>Dikarya</taxon>
        <taxon>Ascomycota</taxon>
        <taxon>Pezizomycotina</taxon>
        <taxon>Eurotiomycetes</taxon>
        <taxon>Eurotiomycetidae</taxon>
        <taxon>Eurotiales</taxon>
        <taxon>Aspergillaceae</taxon>
        <taxon>Aspergillus</taxon>
        <taxon>Aspergillus subgen. Circumdati</taxon>
    </lineage>
</organism>
<reference evidence="5" key="2">
    <citation type="submission" date="2020-02" db="EMBL/GenBank/DDBJ databases">
        <authorList>
            <person name="Gilchrist C.L.M."/>
            <person name="Chooi Y.-H."/>
        </authorList>
    </citation>
    <scope>NUCLEOTIDE SEQUENCE</scope>
    <source>
        <strain evidence="5">MST-FP2251</strain>
    </source>
</reference>
<evidence type="ECO:0000313" key="6">
    <source>
        <dbReference type="Proteomes" id="UP001194746"/>
    </source>
</evidence>
<dbReference type="InterPro" id="IPR016169">
    <property type="entry name" value="FAD-bd_PCMH_sub2"/>
</dbReference>
<feature type="domain" description="FAD-binding PCMH-type" evidence="4">
    <location>
        <begin position="115"/>
        <end position="302"/>
    </location>
</feature>
<dbReference type="PANTHER" id="PTHR13878">
    <property type="entry name" value="GULONOLACTONE OXIDASE"/>
    <property type="match status" value="1"/>
</dbReference>
<keyword evidence="3" id="KW-0732">Signal</keyword>
<dbReference type="GO" id="GO:0071949">
    <property type="term" value="F:FAD binding"/>
    <property type="evidence" value="ECO:0007669"/>
    <property type="project" value="InterPro"/>
</dbReference>
<comment type="caution">
    <text evidence="5">The sequence shown here is derived from an EMBL/GenBank/DDBJ whole genome shotgun (WGS) entry which is preliminary data.</text>
</comment>
<evidence type="ECO:0000256" key="3">
    <source>
        <dbReference type="SAM" id="SignalP"/>
    </source>
</evidence>
<comment type="similarity">
    <text evidence="1">Belongs to the oxygen-dependent FAD-linked oxidoreductase family.</text>
</comment>
<gene>
    <name evidence="5" type="ORF">FE257_010455</name>
</gene>
<dbReference type="InterPro" id="IPR012951">
    <property type="entry name" value="BBE"/>
</dbReference>
<dbReference type="InterPro" id="IPR006094">
    <property type="entry name" value="Oxid_FAD_bind_N"/>
</dbReference>
<dbReference type="PANTHER" id="PTHR13878:SF91">
    <property type="entry name" value="FAD BINDING DOMAIN PROTEIN (AFU_ORTHOLOGUE AFUA_6G12070)-RELATED"/>
    <property type="match status" value="1"/>
</dbReference>
<accession>A0AAD4GS38</accession>
<evidence type="ECO:0000313" key="5">
    <source>
        <dbReference type="EMBL" id="KAF9887201.1"/>
    </source>
</evidence>
<evidence type="ECO:0000256" key="1">
    <source>
        <dbReference type="ARBA" id="ARBA00005466"/>
    </source>
</evidence>
<feature type="chain" id="PRO_5041936652" description="FAD-binding PCMH-type domain-containing protein" evidence="3">
    <location>
        <begin position="19"/>
        <end position="598"/>
    </location>
</feature>
<protein>
    <recommendedName>
        <fullName evidence="4">FAD-binding PCMH-type domain-containing protein</fullName>
    </recommendedName>
</protein>
<dbReference type="InterPro" id="IPR016166">
    <property type="entry name" value="FAD-bd_PCMH"/>
</dbReference>
<dbReference type="SUPFAM" id="SSF56176">
    <property type="entry name" value="FAD-binding/transporter-associated domain-like"/>
    <property type="match status" value="1"/>
</dbReference>
<dbReference type="GO" id="GO:0016491">
    <property type="term" value="F:oxidoreductase activity"/>
    <property type="evidence" value="ECO:0007669"/>
    <property type="project" value="UniProtKB-KW"/>
</dbReference>
<feature type="signal peptide" evidence="3">
    <location>
        <begin position="1"/>
        <end position="18"/>
    </location>
</feature>
<proteinExistence type="inferred from homology"/>
<keyword evidence="6" id="KW-1185">Reference proteome</keyword>
<evidence type="ECO:0000256" key="2">
    <source>
        <dbReference type="ARBA" id="ARBA00023002"/>
    </source>
</evidence>
<dbReference type="Pfam" id="PF08031">
    <property type="entry name" value="BBE"/>
    <property type="match status" value="1"/>
</dbReference>
<dbReference type="EMBL" id="VCAU01000065">
    <property type="protein sequence ID" value="KAF9887201.1"/>
    <property type="molecule type" value="Genomic_DNA"/>
</dbReference>
<dbReference type="Gene3D" id="3.30.465.10">
    <property type="match status" value="2"/>
</dbReference>
<name>A0AAD4GS38_ASPNN</name>
<evidence type="ECO:0000259" key="4">
    <source>
        <dbReference type="PROSITE" id="PS51387"/>
    </source>
</evidence>
<dbReference type="Pfam" id="PF01565">
    <property type="entry name" value="FAD_binding_4"/>
    <property type="match status" value="1"/>
</dbReference>
<dbReference type="InterPro" id="IPR050432">
    <property type="entry name" value="FAD-linked_Oxidoreductases_BP"/>
</dbReference>
<reference evidence="5" key="1">
    <citation type="journal article" date="2019" name="Beilstein J. Org. Chem.">
        <title>Nanangenines: drimane sesquiterpenoids as the dominant metabolite cohort of a novel Australian fungus, Aspergillus nanangensis.</title>
        <authorList>
            <person name="Lacey H.J."/>
            <person name="Gilchrist C.L.M."/>
            <person name="Crombie A."/>
            <person name="Kalaitzis J.A."/>
            <person name="Vuong D."/>
            <person name="Rutledge P.J."/>
            <person name="Turner P."/>
            <person name="Pitt J.I."/>
            <person name="Lacey E."/>
            <person name="Chooi Y.H."/>
            <person name="Piggott A.M."/>
        </authorList>
    </citation>
    <scope>NUCLEOTIDE SEQUENCE</scope>
    <source>
        <strain evidence="5">MST-FP2251</strain>
    </source>
</reference>
<keyword evidence="2" id="KW-0560">Oxidoreductase</keyword>
<sequence>MKLTALFSLLALGELCWATSLAGECKCTPTDKCWPSAKTWKSLNKAVSGKLIRNTPPAISCYPGPHHNKKECASVLKQWSNSTFQSLDPIGYIYPTEELCLPVDLAAGEKPGKCILGQAPVYTINATTSQDLVAGMKFAQKHNIRFVVRNTGHDLIGKSEGYGSLQVWIKYLRDGITIDDKFKPSDQCTKSDWTGAAITISGGYVWRDVYNLAFPKNLTVVGGGDPTVGCIGGYIQGGGHSPASRDYGLATDQILEAQVLLADGSIVTASPCQNSDLYFALRGGGGGTYGIALSMTIKAYPSKPVVAQALTVIPLSSDSSALLNAVTDIHEAYPCINDAGFSGYGTWSINGPAAFIGNQSVGYVHAVAAMGISLDEGQKAFEPLLSKLRAVNGTQLFVSVDWFEFPSYPAYYMAMSGNQLPVGGSTSAMTSRMFDKQSLTGNRTALAEMVSTIAGTPEEMTLMSVVFTGGGAVKNHDPLSGLNPAWREAYMVQVVTRVWAPGSDAAIIKAVRQDISYKKNWAMRKITPFLGSYMNEADRKDPVWETDFYGEHFLPLSMVKQKYDPTGFFYCPTCVGSASWYEDLLPGREYGPLCATGL</sequence>